<keyword evidence="1" id="KW-0694">RNA-binding</keyword>
<dbReference type="Proteomes" id="UP000219338">
    <property type="component" value="Unassembled WGS sequence"/>
</dbReference>
<dbReference type="Pfam" id="PF17919">
    <property type="entry name" value="RT_RNaseH_2"/>
    <property type="match status" value="1"/>
</dbReference>
<dbReference type="PANTHER" id="PTHR37984:SF5">
    <property type="entry name" value="PROTEIN NYNRIN-LIKE"/>
    <property type="match status" value="1"/>
</dbReference>
<dbReference type="GO" id="GO:0005634">
    <property type="term" value="C:nucleus"/>
    <property type="evidence" value="ECO:0007669"/>
    <property type="project" value="UniProtKB-ARBA"/>
</dbReference>
<dbReference type="InterPro" id="IPR050951">
    <property type="entry name" value="Retrovirus_Pol_polyprotein"/>
</dbReference>
<feature type="region of interest" description="Disordered" evidence="3">
    <location>
        <begin position="956"/>
        <end position="1006"/>
    </location>
</feature>
<dbReference type="AlphaFoldDB" id="A0A284S882"/>
<gene>
    <name evidence="5" type="ORF">ARMOST_20771</name>
</gene>
<dbReference type="EMBL" id="FUEG01000042">
    <property type="protein sequence ID" value="SJL17225.1"/>
    <property type="molecule type" value="Genomic_DNA"/>
</dbReference>
<dbReference type="Gene3D" id="3.10.10.10">
    <property type="entry name" value="HIV Type 1 Reverse Transcriptase, subunit A, domain 1"/>
    <property type="match status" value="1"/>
</dbReference>
<organism evidence="5 6">
    <name type="scientific">Armillaria ostoyae</name>
    <name type="common">Armillaria root rot fungus</name>
    <dbReference type="NCBI Taxonomy" id="47428"/>
    <lineage>
        <taxon>Eukaryota</taxon>
        <taxon>Fungi</taxon>
        <taxon>Dikarya</taxon>
        <taxon>Basidiomycota</taxon>
        <taxon>Agaricomycotina</taxon>
        <taxon>Agaricomycetes</taxon>
        <taxon>Agaricomycetidae</taxon>
        <taxon>Agaricales</taxon>
        <taxon>Marasmiineae</taxon>
        <taxon>Physalacriaceae</taxon>
        <taxon>Armillaria</taxon>
    </lineage>
</organism>
<dbReference type="GO" id="GO:0015074">
    <property type="term" value="P:DNA integration"/>
    <property type="evidence" value="ECO:0007669"/>
    <property type="project" value="InterPro"/>
</dbReference>
<evidence type="ECO:0000256" key="1">
    <source>
        <dbReference type="ARBA" id="ARBA00022884"/>
    </source>
</evidence>
<dbReference type="STRING" id="47428.A0A284S882"/>
<evidence type="ECO:0000256" key="3">
    <source>
        <dbReference type="SAM" id="MobiDB-lite"/>
    </source>
</evidence>
<protein>
    <recommendedName>
        <fullName evidence="4">Integrase catalytic domain-containing protein</fullName>
    </recommendedName>
</protein>
<dbReference type="InterPro" id="IPR001584">
    <property type="entry name" value="Integrase_cat-core"/>
</dbReference>
<dbReference type="SUPFAM" id="SSF53098">
    <property type="entry name" value="Ribonuclease H-like"/>
    <property type="match status" value="1"/>
</dbReference>
<name>A0A284S882_ARMOS</name>
<keyword evidence="2" id="KW-0511">Multifunctional enzyme</keyword>
<dbReference type="InterPro" id="IPR041577">
    <property type="entry name" value="RT_RNaseH_2"/>
</dbReference>
<dbReference type="InterPro" id="IPR043128">
    <property type="entry name" value="Rev_trsase/Diguanyl_cyclase"/>
</dbReference>
<dbReference type="GO" id="GO:0003723">
    <property type="term" value="F:RNA binding"/>
    <property type="evidence" value="ECO:0007669"/>
    <property type="project" value="UniProtKB-KW"/>
</dbReference>
<feature type="compositionally biased region" description="Polar residues" evidence="3">
    <location>
        <begin position="995"/>
        <end position="1006"/>
    </location>
</feature>
<reference evidence="6" key="1">
    <citation type="journal article" date="2017" name="Nat. Ecol. Evol.">
        <title>Genome expansion and lineage-specific genetic innovations in the forest pathogenic fungi Armillaria.</title>
        <authorList>
            <person name="Sipos G."/>
            <person name="Prasanna A.N."/>
            <person name="Walter M.C."/>
            <person name="O'Connor E."/>
            <person name="Balint B."/>
            <person name="Krizsan K."/>
            <person name="Kiss B."/>
            <person name="Hess J."/>
            <person name="Varga T."/>
            <person name="Slot J."/>
            <person name="Riley R."/>
            <person name="Boka B."/>
            <person name="Rigling D."/>
            <person name="Barry K."/>
            <person name="Lee J."/>
            <person name="Mihaltcheva S."/>
            <person name="LaButti K."/>
            <person name="Lipzen A."/>
            <person name="Waldron R."/>
            <person name="Moloney N.M."/>
            <person name="Sperisen C."/>
            <person name="Kredics L."/>
            <person name="Vagvoelgyi C."/>
            <person name="Patrignani A."/>
            <person name="Fitzpatrick D."/>
            <person name="Nagy I."/>
            <person name="Doyle S."/>
            <person name="Anderson J.B."/>
            <person name="Grigoriev I.V."/>
            <person name="Gueldener U."/>
            <person name="Muensterkoetter M."/>
            <person name="Nagy L.G."/>
        </authorList>
    </citation>
    <scope>NUCLEOTIDE SEQUENCE [LARGE SCALE GENOMIC DNA]</scope>
    <source>
        <strain evidence="6">C18/9</strain>
    </source>
</reference>
<proteinExistence type="predicted"/>
<keyword evidence="6" id="KW-1185">Reference proteome</keyword>
<dbReference type="InterPro" id="IPR036397">
    <property type="entry name" value="RNaseH_sf"/>
</dbReference>
<dbReference type="InterPro" id="IPR043502">
    <property type="entry name" value="DNA/RNA_pol_sf"/>
</dbReference>
<accession>A0A284S882</accession>
<dbReference type="SUPFAM" id="SSF56672">
    <property type="entry name" value="DNA/RNA polymerases"/>
    <property type="match status" value="1"/>
</dbReference>
<dbReference type="InterPro" id="IPR012337">
    <property type="entry name" value="RNaseH-like_sf"/>
</dbReference>
<feature type="compositionally biased region" description="Basic and acidic residues" evidence="3">
    <location>
        <begin position="571"/>
        <end position="584"/>
    </location>
</feature>
<dbReference type="Gene3D" id="3.30.70.270">
    <property type="match status" value="2"/>
</dbReference>
<dbReference type="OrthoDB" id="5599163at2759"/>
<evidence type="ECO:0000256" key="2">
    <source>
        <dbReference type="ARBA" id="ARBA00023268"/>
    </source>
</evidence>
<dbReference type="GO" id="GO:0003824">
    <property type="term" value="F:catalytic activity"/>
    <property type="evidence" value="ECO:0007669"/>
    <property type="project" value="UniProtKB-KW"/>
</dbReference>
<dbReference type="Gene3D" id="3.30.420.10">
    <property type="entry name" value="Ribonuclease H-like superfamily/Ribonuclease H"/>
    <property type="match status" value="1"/>
</dbReference>
<dbReference type="PROSITE" id="PS50994">
    <property type="entry name" value="INTEGRASE"/>
    <property type="match status" value="1"/>
</dbReference>
<feature type="domain" description="Integrase catalytic" evidence="4">
    <location>
        <begin position="607"/>
        <end position="766"/>
    </location>
</feature>
<sequence>MTIQEQAFAWDDTESGHFREDFFPPIDIPIVPHTPWVLKNIPIPPGIYEEVCRIIKSKIDAGVYEPSNSSYRSRWFCVIKKDGKSLRLVHSLEPLNAVTIAHSGIPLATDELSEHFAGRACGGCLDLYVGYDERDIAVGSRDYTTFQTPFGSMRLVKLPMGWMNSVPIFHEDVTHILREEIPHVTRPYIDDVPVRGPKTRYETEDGGFETMPENPGIRHFVWEHMQNMNRVVQRMKYCGGTFSGPKTFLCVEEMTVVGHLCTYEGRKIEPDRAGVISRWGPCQHLTDDYSKIAEPLVKLMRLNVPFEWDVEQQRAMNKLKEAVMTSPAIRPIDLTSKAEVGLCVDTLYKAVGFYIYQVDEKDPTKRYYVRFGSITMNEREARFSQPKRELYGLLRALKACQYWLIGIRNLVVETDAQYIKGMLSNPGMGPNATINRWIEDILMFHFTLHHVKGSTFPADGLSRRDAQPGDKVHPDLKDYELEDHGPLKFEVAEGTSTLPKEIDEFKNEIDSRGGYMYTLATSIDDFAVELEDARSHEQELRDLYLAQEDTDETICQFLKATPLIPDLEYKFDPNKREDYPEEQRTSSGLAQDERLPHKTMLRIPPSVTQTPSLFQKVHCDTMIMSPASNKCKYIVHTRDSLSSWPEARALQNENAKAIVIWFLEDVICRWGCPYEIVTDNGGPWVAVIQWLKDKYGITGIRITPYNSQANGKIERGHWDLRQALFKATSGNSRKWFYFLPHVLWADRITIKRGTGCSPYFMALGAHPIVLLDVVEATWLVKPPSGILSTTDLIGLRVKALAKHAQHVMEMRQKVSKNKLDTVLRYQREHKATIVDYDFKPGRLVLMRNMRVEDSLDSKMEPRYLGPLVVIRRTKGGSYVLAELDGSIVGGTVAQFRVIPYHARHSIELPKKIHDLIDVSPQNLKELVDSDESVPTEYHYWTLGKKLYGVDRVRLQQSDTSGSDSDDSASEAEGYPQLNDNDSNSDEDNEVPITSRLRSSKTAIGDG</sequence>
<evidence type="ECO:0000259" key="4">
    <source>
        <dbReference type="PROSITE" id="PS50994"/>
    </source>
</evidence>
<feature type="compositionally biased region" description="Low complexity" evidence="3">
    <location>
        <begin position="970"/>
        <end position="981"/>
    </location>
</feature>
<feature type="region of interest" description="Disordered" evidence="3">
    <location>
        <begin position="571"/>
        <end position="591"/>
    </location>
</feature>
<evidence type="ECO:0000313" key="6">
    <source>
        <dbReference type="Proteomes" id="UP000219338"/>
    </source>
</evidence>
<evidence type="ECO:0000313" key="5">
    <source>
        <dbReference type="EMBL" id="SJL17225.1"/>
    </source>
</evidence>
<dbReference type="CDD" id="cd01647">
    <property type="entry name" value="RT_LTR"/>
    <property type="match status" value="1"/>
</dbReference>
<dbReference type="PANTHER" id="PTHR37984">
    <property type="entry name" value="PROTEIN CBG26694"/>
    <property type="match status" value="1"/>
</dbReference>